<sequence length="383" mass="45351">MTKKEKKTELHDGLRHILKEHLMWNKAHLDCFIGMLFSLLHLKQVNLTQLALAFPSEAKLSSRYRRLQRFFQKVSFDYDAMADLLMKNFGFFGKNYYLTLDRTNWKWGKNNLNILTLGVVYRGIAIPILWEVLDKQGNSNQKERITLMKRFIHQFGQHNISGLLGDREFIGEKWWKWLTNASIPYLVRVKKNQRIIDIQGQERAVASLFNDLKVNKIRVLRKPRWMSNQWVWLSGMKLESGELLILAGNEYFQKPMTVYGHRWEIETLFQSLKGRGFHREETRLTTPSRIKKMMALLSIAFCWSHKMGEWKHKEIKPLQAKKHGRLEQSLFRYGLDYLTDCLIKQVTKKIDVAHLLMIFLCPPNMTHPKKIRKNIKNHSAEVI</sequence>
<dbReference type="GO" id="GO:0006313">
    <property type="term" value="P:DNA transposition"/>
    <property type="evidence" value="ECO:0007669"/>
    <property type="project" value="InterPro"/>
</dbReference>
<accession>A0A3B1C0N6</accession>
<proteinExistence type="predicted"/>
<dbReference type="SUPFAM" id="SSF53098">
    <property type="entry name" value="Ribonuclease H-like"/>
    <property type="match status" value="1"/>
</dbReference>
<dbReference type="Pfam" id="PF01609">
    <property type="entry name" value="DDE_Tnp_1"/>
    <property type="match status" value="1"/>
</dbReference>
<reference evidence="2" key="1">
    <citation type="submission" date="2018-06" db="EMBL/GenBank/DDBJ databases">
        <authorList>
            <person name="Zhirakovskaya E."/>
        </authorList>
    </citation>
    <scope>NUCLEOTIDE SEQUENCE</scope>
</reference>
<dbReference type="InterPro" id="IPR047658">
    <property type="entry name" value="IS4-like_transpos"/>
</dbReference>
<dbReference type="InterPro" id="IPR012337">
    <property type="entry name" value="RNaseH-like_sf"/>
</dbReference>
<organism evidence="2">
    <name type="scientific">hydrothermal vent metagenome</name>
    <dbReference type="NCBI Taxonomy" id="652676"/>
    <lineage>
        <taxon>unclassified sequences</taxon>
        <taxon>metagenomes</taxon>
        <taxon>ecological metagenomes</taxon>
    </lineage>
</organism>
<dbReference type="NCBIfam" id="NF033591">
    <property type="entry name" value="transpos_IS4_2"/>
    <property type="match status" value="1"/>
</dbReference>
<dbReference type="GO" id="GO:0003677">
    <property type="term" value="F:DNA binding"/>
    <property type="evidence" value="ECO:0007669"/>
    <property type="project" value="InterPro"/>
</dbReference>
<feature type="domain" description="Transposase IS4-like" evidence="1">
    <location>
        <begin position="136"/>
        <end position="302"/>
    </location>
</feature>
<dbReference type="InterPro" id="IPR002559">
    <property type="entry name" value="Transposase_11"/>
</dbReference>
<evidence type="ECO:0000259" key="1">
    <source>
        <dbReference type="Pfam" id="PF01609"/>
    </source>
</evidence>
<dbReference type="EMBL" id="UOGD01000201">
    <property type="protein sequence ID" value="VAX21632.1"/>
    <property type="molecule type" value="Genomic_DNA"/>
</dbReference>
<gene>
    <name evidence="2" type="ORF">MNBD_IGNAVI01-976</name>
</gene>
<name>A0A3B1C0N6_9ZZZZ</name>
<evidence type="ECO:0000313" key="2">
    <source>
        <dbReference type="EMBL" id="VAX21632.1"/>
    </source>
</evidence>
<dbReference type="AlphaFoldDB" id="A0A3B1C0N6"/>
<protein>
    <submittedName>
        <fullName evidence="2">Mobile element protein</fullName>
    </submittedName>
</protein>
<dbReference type="GO" id="GO:0004803">
    <property type="term" value="F:transposase activity"/>
    <property type="evidence" value="ECO:0007669"/>
    <property type="project" value="InterPro"/>
</dbReference>